<dbReference type="PANTHER" id="PTHR30055:SF239">
    <property type="entry name" value="TRANSCRIPTIONAL REGULATORY PROTEIN"/>
    <property type="match status" value="1"/>
</dbReference>
<dbReference type="InterPro" id="IPR001647">
    <property type="entry name" value="HTH_TetR"/>
</dbReference>
<dbReference type="Pfam" id="PF00440">
    <property type="entry name" value="TetR_N"/>
    <property type="match status" value="1"/>
</dbReference>
<dbReference type="GO" id="GO:0003700">
    <property type="term" value="F:DNA-binding transcription factor activity"/>
    <property type="evidence" value="ECO:0007669"/>
    <property type="project" value="TreeGrafter"/>
</dbReference>
<reference evidence="5" key="1">
    <citation type="submission" date="2016-10" db="EMBL/GenBank/DDBJ databases">
        <authorList>
            <person name="Varghese N."/>
            <person name="Submissions S."/>
        </authorList>
    </citation>
    <scope>NUCLEOTIDE SEQUENCE [LARGE SCALE GENOMIC DNA]</scope>
    <source>
        <strain evidence="5">DSM 18887</strain>
    </source>
</reference>
<dbReference type="PANTHER" id="PTHR30055">
    <property type="entry name" value="HTH-TYPE TRANSCRIPTIONAL REGULATOR RUTR"/>
    <property type="match status" value="1"/>
</dbReference>
<feature type="domain" description="HTH tetR-type" evidence="3">
    <location>
        <begin position="5"/>
        <end position="65"/>
    </location>
</feature>
<feature type="DNA-binding region" description="H-T-H motif" evidence="2">
    <location>
        <begin position="28"/>
        <end position="47"/>
    </location>
</feature>
<evidence type="ECO:0000313" key="5">
    <source>
        <dbReference type="Proteomes" id="UP000198749"/>
    </source>
</evidence>
<dbReference type="AlphaFoldDB" id="A0A1H9ME84"/>
<name>A0A1H9ME84_9GAMM</name>
<dbReference type="Proteomes" id="UP000198749">
    <property type="component" value="Unassembled WGS sequence"/>
</dbReference>
<proteinExistence type="predicted"/>
<accession>A0A1H9ME84</accession>
<evidence type="ECO:0000256" key="1">
    <source>
        <dbReference type="ARBA" id="ARBA00023125"/>
    </source>
</evidence>
<dbReference type="STRING" id="355243.SAMN03080615_04411"/>
<dbReference type="InterPro" id="IPR050109">
    <property type="entry name" value="HTH-type_TetR-like_transc_reg"/>
</dbReference>
<dbReference type="RefSeq" id="WP_091362275.1">
    <property type="nucleotide sequence ID" value="NZ_AP025284.1"/>
</dbReference>
<dbReference type="EMBL" id="FOGB01000028">
    <property type="protein sequence ID" value="SER22080.1"/>
    <property type="molecule type" value="Genomic_DNA"/>
</dbReference>
<dbReference type="Gene3D" id="1.10.357.10">
    <property type="entry name" value="Tetracycline Repressor, domain 2"/>
    <property type="match status" value="1"/>
</dbReference>
<dbReference type="InterPro" id="IPR009057">
    <property type="entry name" value="Homeodomain-like_sf"/>
</dbReference>
<dbReference type="PRINTS" id="PR00455">
    <property type="entry name" value="HTHTETR"/>
</dbReference>
<organism evidence="4 5">
    <name type="scientific">Amphritea atlantica</name>
    <dbReference type="NCBI Taxonomy" id="355243"/>
    <lineage>
        <taxon>Bacteria</taxon>
        <taxon>Pseudomonadati</taxon>
        <taxon>Pseudomonadota</taxon>
        <taxon>Gammaproteobacteria</taxon>
        <taxon>Oceanospirillales</taxon>
        <taxon>Oceanospirillaceae</taxon>
        <taxon>Amphritea</taxon>
    </lineage>
</organism>
<protein>
    <submittedName>
        <fullName evidence="4">Transcriptional regulator, TetR family</fullName>
    </submittedName>
</protein>
<sequence length="200" mass="22889">MTTQKLSREEWINAATQVLATSGIDQVRVDKLAKQLKITRGSFYHHFTSRNDLLISILDKWRLRATEAVIARIQSASNDPVEQITTLMNLPITGKRSFDGASVEISIRAWARRDKLARSAVEEVDKYRLSFINSIFTNLGHTSDRADDLANLVYSYIVAMSLIHFDNKFEERREMSRRLAEFLSDNCPVSKCPKRKNQPA</sequence>
<keyword evidence="5" id="KW-1185">Reference proteome</keyword>
<evidence type="ECO:0000313" key="4">
    <source>
        <dbReference type="EMBL" id="SER22080.1"/>
    </source>
</evidence>
<gene>
    <name evidence="4" type="ORF">SAMN03080615_04411</name>
</gene>
<dbReference type="OrthoDB" id="4541465at2"/>
<dbReference type="PROSITE" id="PS50977">
    <property type="entry name" value="HTH_TETR_2"/>
    <property type="match status" value="1"/>
</dbReference>
<dbReference type="GO" id="GO:0000976">
    <property type="term" value="F:transcription cis-regulatory region binding"/>
    <property type="evidence" value="ECO:0007669"/>
    <property type="project" value="TreeGrafter"/>
</dbReference>
<evidence type="ECO:0000256" key="2">
    <source>
        <dbReference type="PROSITE-ProRule" id="PRU00335"/>
    </source>
</evidence>
<dbReference type="SUPFAM" id="SSF46689">
    <property type="entry name" value="Homeodomain-like"/>
    <property type="match status" value="1"/>
</dbReference>
<keyword evidence="1 2" id="KW-0238">DNA-binding</keyword>
<evidence type="ECO:0000259" key="3">
    <source>
        <dbReference type="PROSITE" id="PS50977"/>
    </source>
</evidence>